<dbReference type="Proteomes" id="UP000669239">
    <property type="component" value="Unassembled WGS sequence"/>
</dbReference>
<keyword evidence="2" id="KW-1185">Reference proteome</keyword>
<name>A0ABX2HVV2_9FIRM</name>
<dbReference type="EMBL" id="JAAITT010000061">
    <property type="protein sequence ID" value="NSJ52193.1"/>
    <property type="molecule type" value="Genomic_DNA"/>
</dbReference>
<protein>
    <submittedName>
        <fullName evidence="1">Uncharacterized protein</fullName>
    </submittedName>
</protein>
<dbReference type="RefSeq" id="WP_165643087.1">
    <property type="nucleotide sequence ID" value="NZ_JAAITT010000061.1"/>
</dbReference>
<comment type="caution">
    <text evidence="1">The sequence shown here is derived from an EMBL/GenBank/DDBJ whole genome shotgun (WGS) entry which is preliminary data.</text>
</comment>
<reference evidence="1 2" key="1">
    <citation type="journal article" date="2020" name="Cell Host Microbe">
        <title>Functional and Genomic Variation between Human-Derived Isolates of Lachnospiraceae Reveals Inter- and Intra-Species Diversity.</title>
        <authorList>
            <person name="Sorbara M.T."/>
            <person name="Littmann E.R."/>
            <person name="Fontana E."/>
            <person name="Moody T.U."/>
            <person name="Kohout C.E."/>
            <person name="Gjonbalaj M."/>
            <person name="Eaton V."/>
            <person name="Seok R."/>
            <person name="Leiner I.M."/>
            <person name="Pamer E.G."/>
        </authorList>
    </citation>
    <scope>NUCLEOTIDE SEQUENCE [LARGE SCALE GENOMIC DNA]</scope>
    <source>
        <strain evidence="1 2">MSK.1.17</strain>
    </source>
</reference>
<evidence type="ECO:0000313" key="2">
    <source>
        <dbReference type="Proteomes" id="UP000669239"/>
    </source>
</evidence>
<organism evidence="1 2">
    <name type="scientific">Enterocloster aldenensis</name>
    <dbReference type="NCBI Taxonomy" id="358742"/>
    <lineage>
        <taxon>Bacteria</taxon>
        <taxon>Bacillati</taxon>
        <taxon>Bacillota</taxon>
        <taxon>Clostridia</taxon>
        <taxon>Lachnospirales</taxon>
        <taxon>Lachnospiraceae</taxon>
        <taxon>Enterocloster</taxon>
    </lineage>
</organism>
<sequence>MNLSSIMKKLQRAILQTRLIIKISTNQFYSEEQGRMITIWILSTPVLQQDKHGGWKIRDYEILRSASGIEVVKCLQEIWEAVKGWEK</sequence>
<evidence type="ECO:0000313" key="1">
    <source>
        <dbReference type="EMBL" id="NSJ52193.1"/>
    </source>
</evidence>
<gene>
    <name evidence="1" type="ORF">G5B36_26430</name>
</gene>
<accession>A0ABX2HVV2</accession>
<proteinExistence type="predicted"/>